<keyword evidence="3" id="KW-1185">Reference proteome</keyword>
<proteinExistence type="predicted"/>
<evidence type="ECO:0000313" key="2">
    <source>
        <dbReference type="EMBL" id="GMN59158.1"/>
    </source>
</evidence>
<reference evidence="2" key="1">
    <citation type="submission" date="2023-07" db="EMBL/GenBank/DDBJ databases">
        <title>draft genome sequence of fig (Ficus carica).</title>
        <authorList>
            <person name="Takahashi T."/>
            <person name="Nishimura K."/>
        </authorList>
    </citation>
    <scope>NUCLEOTIDE SEQUENCE</scope>
</reference>
<evidence type="ECO:0000313" key="3">
    <source>
        <dbReference type="Proteomes" id="UP001187192"/>
    </source>
</evidence>
<comment type="caution">
    <text evidence="2">The sequence shown here is derived from an EMBL/GenBank/DDBJ whole genome shotgun (WGS) entry which is preliminary data.</text>
</comment>
<evidence type="ECO:0000256" key="1">
    <source>
        <dbReference type="SAM" id="MobiDB-lite"/>
    </source>
</evidence>
<feature type="region of interest" description="Disordered" evidence="1">
    <location>
        <begin position="121"/>
        <end position="143"/>
    </location>
</feature>
<gene>
    <name evidence="2" type="ORF">TIFTF001_028257</name>
</gene>
<dbReference type="AlphaFoldDB" id="A0AA88DPM0"/>
<organism evidence="2 3">
    <name type="scientific">Ficus carica</name>
    <name type="common">Common fig</name>
    <dbReference type="NCBI Taxonomy" id="3494"/>
    <lineage>
        <taxon>Eukaryota</taxon>
        <taxon>Viridiplantae</taxon>
        <taxon>Streptophyta</taxon>
        <taxon>Embryophyta</taxon>
        <taxon>Tracheophyta</taxon>
        <taxon>Spermatophyta</taxon>
        <taxon>Magnoliopsida</taxon>
        <taxon>eudicotyledons</taxon>
        <taxon>Gunneridae</taxon>
        <taxon>Pentapetalae</taxon>
        <taxon>rosids</taxon>
        <taxon>fabids</taxon>
        <taxon>Rosales</taxon>
        <taxon>Moraceae</taxon>
        <taxon>Ficeae</taxon>
        <taxon>Ficus</taxon>
    </lineage>
</organism>
<dbReference type="Proteomes" id="UP001187192">
    <property type="component" value="Unassembled WGS sequence"/>
</dbReference>
<sequence>MPQSSFLSGQWQTSDLTLTTRLDRRDGETKVAISGRRLDVSFYCDLQTTCVSRICDYIAVVEASEALRTISSARQCFASSIAICRRHARISDNGATANALESFRTHSLAIWRRRQKQRRRPPLLSVLQNGEPRRSEGNPSRRCSLHNQEWSLLPEADARATSSATETAGDLVAGDCYLSLGGIQREYRRFDEVAKSRSQGFNQNVAREESVVGEDDDLGELEEAGARGRVGDTELMPRRKIVILDRNSHDLCSIGTAERAAAIVTFPTLGENG</sequence>
<dbReference type="EMBL" id="BTGU01000084">
    <property type="protein sequence ID" value="GMN59158.1"/>
    <property type="molecule type" value="Genomic_DNA"/>
</dbReference>
<protein>
    <submittedName>
        <fullName evidence="2">Uncharacterized protein</fullName>
    </submittedName>
</protein>
<accession>A0AA88DPM0</accession>
<name>A0AA88DPM0_FICCA</name>